<keyword evidence="5 10" id="KW-0812">Transmembrane</keyword>
<dbReference type="InterPro" id="IPR040039">
    <property type="entry name" value="PIGX"/>
</dbReference>
<dbReference type="PANTHER" id="PTHR28650:SF1">
    <property type="entry name" value="PHOSPHATIDYLINOSITOL-GLYCAN BIOSYNTHESIS CLASS X PROTEIN"/>
    <property type="match status" value="1"/>
</dbReference>
<dbReference type="PANTHER" id="PTHR28650">
    <property type="entry name" value="PHOSPHATIDYLINOSITOL-GLYCAN BIOSYNTHESIS CLASS X PROTEIN"/>
    <property type="match status" value="1"/>
</dbReference>
<accession>A0AA41V171</accession>
<comment type="caution">
    <text evidence="11">The sequence shown here is derived from an EMBL/GenBank/DDBJ whole genome shotgun (WGS) entry which is preliminary data.</text>
</comment>
<evidence type="ECO:0000256" key="7">
    <source>
        <dbReference type="ARBA" id="ARBA00022989"/>
    </source>
</evidence>
<feature type="transmembrane region" description="Helical" evidence="10">
    <location>
        <begin position="7"/>
        <end position="26"/>
    </location>
</feature>
<evidence type="ECO:0000256" key="5">
    <source>
        <dbReference type="ARBA" id="ARBA00022692"/>
    </source>
</evidence>
<keyword evidence="4" id="KW-0337">GPI-anchor biosynthesis</keyword>
<comment type="pathway">
    <text evidence="2">Glycolipid biosynthesis; glycosylphosphatidylinositol-anchor biosynthesis.</text>
</comment>
<dbReference type="EMBL" id="JAJJMA010063711">
    <property type="protein sequence ID" value="MCL7027036.1"/>
    <property type="molecule type" value="Genomic_DNA"/>
</dbReference>
<keyword evidence="7 10" id="KW-1133">Transmembrane helix</keyword>
<dbReference type="AlphaFoldDB" id="A0AA41V171"/>
<dbReference type="Pfam" id="PF08320">
    <property type="entry name" value="PIG-X"/>
    <property type="match status" value="1"/>
</dbReference>
<sequence length="310" mass="34751">MDIAVPLYVYSLLAFILIYLPATSVGKCNNLQDVSSLPCSKKYLSESYFNKHDILIDTNFQNFLKRQFPLCSCKSLDNLNTVIKVPVLHRNLIGEGSHRRLFSSLRVSIQPHTTISELPEHFCDAIVIERLPSGVFADPFELQHLVQRGVFVGAAVFGDKNLELPSALSNRSVVELHIDIGQNILSKQTNELEINLELPLHARYPVNSERLIFFCSLLMEVGVPDLFIRCTTERNAVCESCLWAKEAELVKSPPDAVLWRIPSGNKAHSQVVSYVTFTAAFISTLLIVLAAIYYSPNTNSSTNLKKLRKS</sequence>
<keyword evidence="12" id="KW-1185">Reference proteome</keyword>
<dbReference type="GO" id="GO:0006506">
    <property type="term" value="P:GPI anchor biosynthetic process"/>
    <property type="evidence" value="ECO:0007669"/>
    <property type="project" value="UniProtKB-KW"/>
</dbReference>
<evidence type="ECO:0000256" key="6">
    <source>
        <dbReference type="ARBA" id="ARBA00022824"/>
    </source>
</evidence>
<dbReference type="Proteomes" id="UP001177140">
    <property type="component" value="Unassembled WGS sequence"/>
</dbReference>
<comment type="similarity">
    <text evidence="3">Belongs to the PIGX family.</text>
</comment>
<reference evidence="11" key="1">
    <citation type="submission" date="2022-03" db="EMBL/GenBank/DDBJ databases">
        <title>A functionally conserved STORR gene fusion in Papaver species that diverged 16.8 million years ago.</title>
        <authorList>
            <person name="Catania T."/>
        </authorList>
    </citation>
    <scope>NUCLEOTIDE SEQUENCE</scope>
    <source>
        <strain evidence="11">S-191538</strain>
    </source>
</reference>
<comment type="subcellular location">
    <subcellularLocation>
        <location evidence="1">Endoplasmic reticulum membrane</location>
        <topology evidence="1">Single-pass membrane protein</topology>
    </subcellularLocation>
</comment>
<evidence type="ECO:0000313" key="11">
    <source>
        <dbReference type="EMBL" id="MCL7027036.1"/>
    </source>
</evidence>
<evidence type="ECO:0008006" key="13">
    <source>
        <dbReference type="Google" id="ProtNLM"/>
    </source>
</evidence>
<protein>
    <recommendedName>
        <fullName evidence="13">Phosphatidylinositol-glycan biosynthesis class X protein</fullName>
    </recommendedName>
</protein>
<proteinExistence type="inferred from homology"/>
<evidence type="ECO:0000256" key="2">
    <source>
        <dbReference type="ARBA" id="ARBA00004687"/>
    </source>
</evidence>
<evidence type="ECO:0000256" key="4">
    <source>
        <dbReference type="ARBA" id="ARBA00022502"/>
    </source>
</evidence>
<evidence type="ECO:0000256" key="1">
    <source>
        <dbReference type="ARBA" id="ARBA00004389"/>
    </source>
</evidence>
<feature type="transmembrane region" description="Helical" evidence="10">
    <location>
        <begin position="271"/>
        <end position="294"/>
    </location>
</feature>
<keyword evidence="8 10" id="KW-0472">Membrane</keyword>
<name>A0AA41V171_PAPNU</name>
<dbReference type="GO" id="GO:0005789">
    <property type="term" value="C:endoplasmic reticulum membrane"/>
    <property type="evidence" value="ECO:0007669"/>
    <property type="project" value="UniProtKB-SubCell"/>
</dbReference>
<evidence type="ECO:0000256" key="3">
    <source>
        <dbReference type="ARBA" id="ARBA00010345"/>
    </source>
</evidence>
<evidence type="ECO:0000256" key="8">
    <source>
        <dbReference type="ARBA" id="ARBA00023136"/>
    </source>
</evidence>
<keyword evidence="9" id="KW-0325">Glycoprotein</keyword>
<evidence type="ECO:0000256" key="9">
    <source>
        <dbReference type="ARBA" id="ARBA00023180"/>
    </source>
</evidence>
<organism evidence="11 12">
    <name type="scientific">Papaver nudicaule</name>
    <name type="common">Iceland poppy</name>
    <dbReference type="NCBI Taxonomy" id="74823"/>
    <lineage>
        <taxon>Eukaryota</taxon>
        <taxon>Viridiplantae</taxon>
        <taxon>Streptophyta</taxon>
        <taxon>Embryophyta</taxon>
        <taxon>Tracheophyta</taxon>
        <taxon>Spermatophyta</taxon>
        <taxon>Magnoliopsida</taxon>
        <taxon>Ranunculales</taxon>
        <taxon>Papaveraceae</taxon>
        <taxon>Papaveroideae</taxon>
        <taxon>Papaver</taxon>
    </lineage>
</organism>
<keyword evidence="6" id="KW-0256">Endoplasmic reticulum</keyword>
<evidence type="ECO:0000256" key="10">
    <source>
        <dbReference type="SAM" id="Phobius"/>
    </source>
</evidence>
<evidence type="ECO:0000313" key="12">
    <source>
        <dbReference type="Proteomes" id="UP001177140"/>
    </source>
</evidence>
<dbReference type="InterPro" id="IPR013233">
    <property type="entry name" value="PIG-X/PBN1"/>
</dbReference>
<gene>
    <name evidence="11" type="ORF">MKW94_026158</name>
</gene>
<dbReference type="SMART" id="SM00780">
    <property type="entry name" value="PIG-X"/>
    <property type="match status" value="1"/>
</dbReference>